<dbReference type="AlphaFoldDB" id="A0A392QPH9"/>
<protein>
    <submittedName>
        <fullName evidence="1">Uncharacterized protein</fullName>
    </submittedName>
</protein>
<comment type="caution">
    <text evidence="1">The sequence shown here is derived from an EMBL/GenBank/DDBJ whole genome shotgun (WGS) entry which is preliminary data.</text>
</comment>
<dbReference type="EMBL" id="LXQA010149893">
    <property type="protein sequence ID" value="MCI25869.1"/>
    <property type="molecule type" value="Genomic_DNA"/>
</dbReference>
<reference evidence="1 2" key="1">
    <citation type="journal article" date="2018" name="Front. Plant Sci.">
        <title>Red Clover (Trifolium pratense) and Zigzag Clover (T. medium) - A Picture of Genomic Similarities and Differences.</title>
        <authorList>
            <person name="Dluhosova J."/>
            <person name="Istvanek J."/>
            <person name="Nedelnik J."/>
            <person name="Repkova J."/>
        </authorList>
    </citation>
    <scope>NUCLEOTIDE SEQUENCE [LARGE SCALE GENOMIC DNA]</scope>
    <source>
        <strain evidence="2">cv. 10/8</strain>
        <tissue evidence="1">Leaf</tissue>
    </source>
</reference>
<accession>A0A392QPH9</accession>
<dbReference type="Proteomes" id="UP000265520">
    <property type="component" value="Unassembled WGS sequence"/>
</dbReference>
<name>A0A392QPH9_9FABA</name>
<proteinExistence type="predicted"/>
<evidence type="ECO:0000313" key="2">
    <source>
        <dbReference type="Proteomes" id="UP000265520"/>
    </source>
</evidence>
<organism evidence="1 2">
    <name type="scientific">Trifolium medium</name>
    <dbReference type="NCBI Taxonomy" id="97028"/>
    <lineage>
        <taxon>Eukaryota</taxon>
        <taxon>Viridiplantae</taxon>
        <taxon>Streptophyta</taxon>
        <taxon>Embryophyta</taxon>
        <taxon>Tracheophyta</taxon>
        <taxon>Spermatophyta</taxon>
        <taxon>Magnoliopsida</taxon>
        <taxon>eudicotyledons</taxon>
        <taxon>Gunneridae</taxon>
        <taxon>Pentapetalae</taxon>
        <taxon>rosids</taxon>
        <taxon>fabids</taxon>
        <taxon>Fabales</taxon>
        <taxon>Fabaceae</taxon>
        <taxon>Papilionoideae</taxon>
        <taxon>50 kb inversion clade</taxon>
        <taxon>NPAAA clade</taxon>
        <taxon>Hologalegina</taxon>
        <taxon>IRL clade</taxon>
        <taxon>Trifolieae</taxon>
        <taxon>Trifolium</taxon>
    </lineage>
</organism>
<evidence type="ECO:0000313" key="1">
    <source>
        <dbReference type="EMBL" id="MCI25869.1"/>
    </source>
</evidence>
<sequence length="70" mass="7663">MPSAWGADFDPIAFIERNLVMKGDSSRFDSMGVSELRKLALGHELKGVVLSHLLSACQEKESSEARDRAA</sequence>
<keyword evidence="2" id="KW-1185">Reference proteome</keyword>